<dbReference type="InterPro" id="IPR020103">
    <property type="entry name" value="PsdUridine_synth_cat_dom_sf"/>
</dbReference>
<dbReference type="InterPro" id="IPR020095">
    <property type="entry name" value="PsdUridine_synth_TruA_C"/>
</dbReference>
<dbReference type="Gene3D" id="3.30.70.660">
    <property type="entry name" value="Pseudouridine synthase I, catalytic domain, C-terminal subdomain"/>
    <property type="match status" value="1"/>
</dbReference>
<dbReference type="AlphaFoldDB" id="A0A7C8J7P9"/>
<comment type="similarity">
    <text evidence="1">Belongs to the tRNA pseudouridine synthase TruA family.</text>
</comment>
<dbReference type="Pfam" id="PF01416">
    <property type="entry name" value="PseudoU_synth_1"/>
    <property type="match status" value="1"/>
</dbReference>
<dbReference type="CDD" id="cd02569">
    <property type="entry name" value="PseudoU_synth_ScPus3"/>
    <property type="match status" value="1"/>
</dbReference>
<dbReference type="GO" id="GO:0009982">
    <property type="term" value="F:pseudouridine synthase activity"/>
    <property type="evidence" value="ECO:0007669"/>
    <property type="project" value="InterPro"/>
</dbReference>
<dbReference type="GO" id="GO:0005737">
    <property type="term" value="C:cytoplasm"/>
    <property type="evidence" value="ECO:0007669"/>
    <property type="project" value="TreeGrafter"/>
</dbReference>
<accession>A0A7C8J7P9</accession>
<keyword evidence="3" id="KW-0413">Isomerase</keyword>
<evidence type="ECO:0000256" key="2">
    <source>
        <dbReference type="ARBA" id="ARBA00022694"/>
    </source>
</evidence>
<gene>
    <name evidence="6" type="ORF">TWF102_011636</name>
</gene>
<dbReference type="GO" id="GO:0003723">
    <property type="term" value="F:RNA binding"/>
    <property type="evidence" value="ECO:0007669"/>
    <property type="project" value="InterPro"/>
</dbReference>
<dbReference type="InterPro" id="IPR001406">
    <property type="entry name" value="PsdUridine_synth_TruA"/>
</dbReference>
<keyword evidence="2" id="KW-0819">tRNA processing</keyword>
<feature type="region of interest" description="Disordered" evidence="4">
    <location>
        <begin position="228"/>
        <end position="253"/>
    </location>
</feature>
<comment type="caution">
    <text evidence="6">The sequence shown here is derived from an EMBL/GenBank/DDBJ whole genome shotgun (WGS) entry which is preliminary data.</text>
</comment>
<proteinExistence type="inferred from homology"/>
<evidence type="ECO:0000313" key="7">
    <source>
        <dbReference type="Proteomes" id="UP000475325"/>
    </source>
</evidence>
<dbReference type="SUPFAM" id="SSF55120">
    <property type="entry name" value="Pseudouridine synthase"/>
    <property type="match status" value="1"/>
</dbReference>
<dbReference type="Proteomes" id="UP000475325">
    <property type="component" value="Unassembled WGS sequence"/>
</dbReference>
<dbReference type="PANTHER" id="PTHR11142">
    <property type="entry name" value="PSEUDOURIDYLATE SYNTHASE"/>
    <property type="match status" value="1"/>
</dbReference>
<organism evidence="6 7">
    <name type="scientific">Orbilia oligospora</name>
    <name type="common">Nematode-trapping fungus</name>
    <name type="synonym">Arthrobotrys oligospora</name>
    <dbReference type="NCBI Taxonomy" id="2813651"/>
    <lineage>
        <taxon>Eukaryota</taxon>
        <taxon>Fungi</taxon>
        <taxon>Dikarya</taxon>
        <taxon>Ascomycota</taxon>
        <taxon>Pezizomycotina</taxon>
        <taxon>Orbiliomycetes</taxon>
        <taxon>Orbiliales</taxon>
        <taxon>Orbiliaceae</taxon>
        <taxon>Orbilia</taxon>
    </lineage>
</organism>
<evidence type="ECO:0000313" key="6">
    <source>
        <dbReference type="EMBL" id="KAF3085324.1"/>
    </source>
</evidence>
<sequence>MFAVPARRAAVRIISSNKFKPKILLFSRSLSANPSTMEGQTITPPHVQLPQSGDIDYTQWTQEALISRIRHLESSLETNLLNSEIKQDSLTILPKSTAKPDFDFSRYTSRLIALKFAYIGGPYQGLEYHFGSDTPLPTVEEKLFEALLKARLVPPKTYYHPDGSIDTTQVFTSGSNAGIEDIGKWIDLDSWEYTKCGRTDRGVSAFGQVVGVRVRSNRPKSKKEEIIGENALVEDIDDSSTPRGPIEPAENDDETLDFEDKDELPYVTILNRLLPSTIRVLAWCPNPPENFSARFNCQARTYHYFFTNPPAPHNPGEPPRVLDIDAMKTAAKYYEGLHDFRNLCKIDASKQITNFKRRVEEADIVKVGGVTPVFSLEPCETSQRMLEGRPEMYYFKLTGSAFLWHQVRHMVAILFLIGQKLEKPDVVKELLDVQNMPTKPFYNMADDRPLVLWDCLFNENEVKWVYPELNRAKPSSREDVIGSLWELWHNSNMDAMLSGGLLAMVYGQQEARRKRETVERNGDLAITGNDNSNSSNKKKVRDSTWIVDGSPMQTSFGKYVEIVKRGRMETVEVINRRFAARKSEEWRQKWSVEAKRERGIGDMTDYDHDE</sequence>
<protein>
    <recommendedName>
        <fullName evidence="5">Pseudouridine synthase I TruA alpha/beta domain-containing protein</fullName>
    </recommendedName>
</protein>
<evidence type="ECO:0000259" key="5">
    <source>
        <dbReference type="Pfam" id="PF01416"/>
    </source>
</evidence>
<feature type="domain" description="Pseudouridine synthase I TruA alpha/beta" evidence="5">
    <location>
        <begin position="330"/>
        <end position="458"/>
    </location>
</feature>
<dbReference type="InterPro" id="IPR041707">
    <property type="entry name" value="Pus3-like"/>
</dbReference>
<dbReference type="GO" id="GO:0005634">
    <property type="term" value="C:nucleus"/>
    <property type="evidence" value="ECO:0007669"/>
    <property type="project" value="TreeGrafter"/>
</dbReference>
<dbReference type="GO" id="GO:1990481">
    <property type="term" value="P:mRNA pseudouridine synthesis"/>
    <property type="evidence" value="ECO:0007669"/>
    <property type="project" value="TreeGrafter"/>
</dbReference>
<dbReference type="Gene3D" id="3.30.70.580">
    <property type="entry name" value="Pseudouridine synthase I, catalytic domain, N-terminal subdomain"/>
    <property type="match status" value="1"/>
</dbReference>
<feature type="region of interest" description="Disordered" evidence="4">
    <location>
        <begin position="516"/>
        <end position="540"/>
    </location>
</feature>
<name>A0A7C8J7P9_ORBOL</name>
<reference evidence="6 7" key="1">
    <citation type="submission" date="2019-06" db="EMBL/GenBank/DDBJ databases">
        <authorList>
            <person name="Palmer J.M."/>
        </authorList>
    </citation>
    <scope>NUCLEOTIDE SEQUENCE [LARGE SCALE GENOMIC DNA]</scope>
    <source>
        <strain evidence="6 7">TWF102</strain>
    </source>
</reference>
<evidence type="ECO:0000256" key="1">
    <source>
        <dbReference type="ARBA" id="ARBA00009375"/>
    </source>
</evidence>
<evidence type="ECO:0000256" key="3">
    <source>
        <dbReference type="ARBA" id="ARBA00023235"/>
    </source>
</evidence>
<dbReference type="EMBL" id="WIQW01000091">
    <property type="protein sequence ID" value="KAF3085324.1"/>
    <property type="molecule type" value="Genomic_DNA"/>
</dbReference>
<dbReference type="GO" id="GO:0031119">
    <property type="term" value="P:tRNA pseudouridine synthesis"/>
    <property type="evidence" value="ECO:0007669"/>
    <property type="project" value="TreeGrafter"/>
</dbReference>
<evidence type="ECO:0000256" key="4">
    <source>
        <dbReference type="SAM" id="MobiDB-lite"/>
    </source>
</evidence>
<dbReference type="InterPro" id="IPR020094">
    <property type="entry name" value="TruA/RsuA/RluB/E/F_N"/>
</dbReference>
<dbReference type="InterPro" id="IPR020097">
    <property type="entry name" value="PsdUridine_synth_TruA_a/b_dom"/>
</dbReference>
<dbReference type="PANTHER" id="PTHR11142:SF5">
    <property type="entry name" value="TRNA PSEUDOURIDINE(38_39) SYNTHASE"/>
    <property type="match status" value="1"/>
</dbReference>